<evidence type="ECO:0000256" key="1">
    <source>
        <dbReference type="ARBA" id="ARBA00006328"/>
    </source>
</evidence>
<evidence type="ECO:0000313" key="4">
    <source>
        <dbReference type="EMBL" id="EAA29843.1"/>
    </source>
</evidence>
<feature type="domain" description="NmrA-like" evidence="3">
    <location>
        <begin position="4"/>
        <end position="314"/>
    </location>
</feature>
<evidence type="ECO:0000313" key="5">
    <source>
        <dbReference type="Proteomes" id="UP000001805"/>
    </source>
</evidence>
<sequence length="324" mass="35444">MATTKKTITIFGATGLQGGSVAAIFLDDPKLNADWTVRAVTRDVTKEGAKKLASQGAQVVAADLNDKSSLRAAVDGAYAVFAVTNYWEKMDKDVEVQQGKNLVDAAAEAGVQHFIWSSVLNINKLSKGKLPHLYHFDSKAEVEEYARSIATSLPSTFFLPGFYMSNFSGPALGLTHHDTNTGKWTFALPTPASSSIFPLFDTADTGKFVKAAVLHREETLGKRLLGATEYLTGDQVVEGFKKVFPEAGATASYYQVPGDVYLDNLKGAGMPDYVAQELLENFLLLGTFGYYGGESLDWTHSLVEDKLTTWEEFIKKTPEWKDLK</sequence>
<dbReference type="InterPro" id="IPR036291">
    <property type="entry name" value="NAD(P)-bd_dom_sf"/>
</dbReference>
<dbReference type="GeneID" id="3875226"/>
<gene>
    <name evidence="4" type="ORF">NCU09169</name>
</gene>
<dbReference type="SMR" id="Q7S346"/>
<evidence type="ECO:0000259" key="3">
    <source>
        <dbReference type="Pfam" id="PF05368"/>
    </source>
</evidence>
<dbReference type="Pfam" id="PF05368">
    <property type="entry name" value="NmrA"/>
    <property type="match status" value="1"/>
</dbReference>
<name>Q7S346_NEUCR</name>
<evidence type="ECO:0000256" key="2">
    <source>
        <dbReference type="ARBA" id="ARBA00022857"/>
    </source>
</evidence>
<keyword evidence="2" id="KW-0521">NADP</keyword>
<reference evidence="4 5" key="1">
    <citation type="journal article" date="2003" name="Nature">
        <title>The genome sequence of the filamentous fungus Neurospora crassa.</title>
        <authorList>
            <person name="Galagan J.E."/>
            <person name="Calvo S.E."/>
            <person name="Borkovich K.A."/>
            <person name="Selker E.U."/>
            <person name="Read N.D."/>
            <person name="Jaffe D."/>
            <person name="FitzHugh W."/>
            <person name="Ma L.J."/>
            <person name="Smirnov S."/>
            <person name="Purcell S."/>
            <person name="Rehman B."/>
            <person name="Elkins T."/>
            <person name="Engels R."/>
            <person name="Wang S."/>
            <person name="Nielsen C.B."/>
            <person name="Butler J."/>
            <person name="Endrizzi M."/>
            <person name="Qui D."/>
            <person name="Ianakiev P."/>
            <person name="Bell-Pedersen D."/>
            <person name="Nelson M.A."/>
            <person name="Werner-Washburne M."/>
            <person name="Selitrennikoff C.P."/>
            <person name="Kinsey J.A."/>
            <person name="Braun E.L."/>
            <person name="Zelter A."/>
            <person name="Schulte U."/>
            <person name="Kothe G.O."/>
            <person name="Jedd G."/>
            <person name="Mewes W."/>
            <person name="Staben C."/>
            <person name="Marcotte E."/>
            <person name="Greenberg D."/>
            <person name="Roy A."/>
            <person name="Foley K."/>
            <person name="Naylor J."/>
            <person name="Stange-Thomann N."/>
            <person name="Barrett R."/>
            <person name="Gnerre S."/>
            <person name="Kamal M."/>
            <person name="Kamvysselis M."/>
            <person name="Mauceli E."/>
            <person name="Bielke C."/>
            <person name="Rudd S."/>
            <person name="Frishman D."/>
            <person name="Krystofova S."/>
            <person name="Rasmussen C."/>
            <person name="Metzenberg R.L."/>
            <person name="Perkins D.D."/>
            <person name="Kroken S."/>
            <person name="Cogoni C."/>
            <person name="Macino G."/>
            <person name="Catcheside D."/>
            <person name="Li W."/>
            <person name="Pratt R.J."/>
            <person name="Osmani S.A."/>
            <person name="DeSouza C.P."/>
            <person name="Glass L."/>
            <person name="Orbach M.J."/>
            <person name="Berglund J.A."/>
            <person name="Voelker R."/>
            <person name="Yarden O."/>
            <person name="Plamann M."/>
            <person name="Seiler S."/>
            <person name="Dunlap J."/>
            <person name="Radford A."/>
            <person name="Aramayo R."/>
            <person name="Natvig D.O."/>
            <person name="Alex L.A."/>
            <person name="Mannhaupt G."/>
            <person name="Ebbole D.J."/>
            <person name="Freitag M."/>
            <person name="Paulsen I."/>
            <person name="Sachs M.S."/>
            <person name="Lander E.S."/>
            <person name="Nusbaum C."/>
            <person name="Birren B."/>
        </authorList>
    </citation>
    <scope>NUCLEOTIDE SEQUENCE [LARGE SCALE GENOMIC DNA]</scope>
    <source>
        <strain evidence="5">ATCC 24698 / 74-OR23-1A / CBS 708.71 / DSM 1257 / FGSC 987</strain>
    </source>
</reference>
<dbReference type="PaxDb" id="5141-EFNCRP00000009034"/>
<dbReference type="Gene3D" id="3.90.25.10">
    <property type="entry name" value="UDP-galactose 4-epimerase, domain 1"/>
    <property type="match status" value="1"/>
</dbReference>
<protein>
    <submittedName>
        <fullName evidence="4">NmrA family transcriptional regulator</fullName>
    </submittedName>
</protein>
<dbReference type="InParanoid" id="Q7S346"/>
<dbReference type="CDD" id="cd05251">
    <property type="entry name" value="NmrA_like_SDR_a"/>
    <property type="match status" value="1"/>
</dbReference>
<dbReference type="AlphaFoldDB" id="Q7S346"/>
<dbReference type="InterPro" id="IPR051164">
    <property type="entry name" value="NmrA-like_oxidored"/>
</dbReference>
<accession>Q7S346</accession>
<dbReference type="GO" id="GO:0005634">
    <property type="term" value="C:nucleus"/>
    <property type="evidence" value="ECO:0000318"/>
    <property type="project" value="GO_Central"/>
</dbReference>
<dbReference type="Gene3D" id="3.40.50.720">
    <property type="entry name" value="NAD(P)-binding Rossmann-like Domain"/>
    <property type="match status" value="1"/>
</dbReference>
<dbReference type="Proteomes" id="UP000001805">
    <property type="component" value="Chromosome 3, Linkage Group III"/>
</dbReference>
<proteinExistence type="inferred from homology"/>
<keyword evidence="5" id="KW-1185">Reference proteome</keyword>
<comment type="similarity">
    <text evidence="1">Belongs to the NmrA-type oxidoreductase family.</text>
</comment>
<dbReference type="KEGG" id="ncr:NCU09169"/>
<dbReference type="PANTHER" id="PTHR42748:SF31">
    <property type="entry name" value="NMRA-LIKE DOMAIN-CONTAINING PROTEIN-RELATED"/>
    <property type="match status" value="1"/>
</dbReference>
<dbReference type="InterPro" id="IPR008030">
    <property type="entry name" value="NmrA-like"/>
</dbReference>
<dbReference type="PANTHER" id="PTHR42748">
    <property type="entry name" value="NITROGEN METABOLITE REPRESSION PROTEIN NMRA FAMILY MEMBER"/>
    <property type="match status" value="1"/>
</dbReference>
<organism evidence="4 5">
    <name type="scientific">Neurospora crassa (strain ATCC 24698 / 74-OR23-1A / CBS 708.71 / DSM 1257 / FGSC 987)</name>
    <dbReference type="NCBI Taxonomy" id="367110"/>
    <lineage>
        <taxon>Eukaryota</taxon>
        <taxon>Fungi</taxon>
        <taxon>Dikarya</taxon>
        <taxon>Ascomycota</taxon>
        <taxon>Pezizomycotina</taxon>
        <taxon>Sordariomycetes</taxon>
        <taxon>Sordariomycetidae</taxon>
        <taxon>Sordariales</taxon>
        <taxon>Sordariaceae</taxon>
        <taxon>Neurospora</taxon>
    </lineage>
</organism>
<dbReference type="HOGENOM" id="CLU_007383_8_1_1"/>
<dbReference type="SUPFAM" id="SSF51735">
    <property type="entry name" value="NAD(P)-binding Rossmann-fold domains"/>
    <property type="match status" value="1"/>
</dbReference>
<dbReference type="RefSeq" id="XP_959079.1">
    <property type="nucleotide sequence ID" value="XM_953986.3"/>
</dbReference>
<dbReference type="OMA" id="GPTYFYD"/>
<dbReference type="EMBL" id="CM002238">
    <property type="protein sequence ID" value="EAA29843.1"/>
    <property type="molecule type" value="Genomic_DNA"/>
</dbReference>
<dbReference type="VEuPathDB" id="FungiDB:NCU09169"/>
<dbReference type="STRING" id="367110.Q7S346"/>
<dbReference type="OrthoDB" id="300709at2759"/>